<reference evidence="5 6" key="1">
    <citation type="submission" date="2022-05" db="EMBL/GenBank/DDBJ databases">
        <authorList>
            <consortium name="Genoscope - CEA"/>
            <person name="William W."/>
        </authorList>
    </citation>
    <scope>NUCLEOTIDE SEQUENCE [LARGE SCALE GENOMIC DNA]</scope>
</reference>
<dbReference type="Pfam" id="PF00147">
    <property type="entry name" value="Fibrinogen_C"/>
    <property type="match status" value="2"/>
</dbReference>
<evidence type="ECO:0000256" key="2">
    <source>
        <dbReference type="SAM" id="MobiDB-lite"/>
    </source>
</evidence>
<evidence type="ECO:0000256" key="3">
    <source>
        <dbReference type="SAM" id="Phobius"/>
    </source>
</evidence>
<feature type="domain" description="Fibrinogen C-terminal" evidence="4">
    <location>
        <begin position="446"/>
        <end position="624"/>
    </location>
</feature>
<accession>A0ABN8PFA3</accession>
<feature type="domain" description="Fibrinogen C-terminal" evidence="4">
    <location>
        <begin position="125"/>
        <end position="294"/>
    </location>
</feature>
<keyword evidence="1" id="KW-0175">Coiled coil</keyword>
<dbReference type="PANTHER" id="PTHR19143">
    <property type="entry name" value="FIBRINOGEN/TENASCIN/ANGIOPOEITIN"/>
    <property type="match status" value="1"/>
</dbReference>
<dbReference type="EMBL" id="CALNXK010000068">
    <property type="protein sequence ID" value="CAH3142161.1"/>
    <property type="molecule type" value="Genomic_DNA"/>
</dbReference>
<comment type="caution">
    <text evidence="5">The sequence shown here is derived from an EMBL/GenBank/DDBJ whole genome shotgun (WGS) entry which is preliminary data.</text>
</comment>
<evidence type="ECO:0000313" key="5">
    <source>
        <dbReference type="EMBL" id="CAH3142161.1"/>
    </source>
</evidence>
<dbReference type="NCBIfam" id="NF040941">
    <property type="entry name" value="GGGWT_bact"/>
    <property type="match status" value="2"/>
</dbReference>
<feature type="transmembrane region" description="Helical" evidence="3">
    <location>
        <begin position="321"/>
        <end position="343"/>
    </location>
</feature>
<keyword evidence="3" id="KW-0472">Membrane</keyword>
<dbReference type="PROSITE" id="PS51406">
    <property type="entry name" value="FIBRINOGEN_C_2"/>
    <property type="match status" value="2"/>
</dbReference>
<evidence type="ECO:0000259" key="4">
    <source>
        <dbReference type="PROSITE" id="PS51406"/>
    </source>
</evidence>
<dbReference type="PANTHER" id="PTHR19143:SF458">
    <property type="entry name" value="FIBRINOGEN C-TERMINAL DOMAIN-CONTAINING PROTEIN-RELATED"/>
    <property type="match status" value="1"/>
</dbReference>
<keyword evidence="3" id="KW-1133">Transmembrane helix</keyword>
<dbReference type="InterPro" id="IPR014716">
    <property type="entry name" value="Fibrinogen_a/b/g_C_1"/>
</dbReference>
<dbReference type="InterPro" id="IPR050373">
    <property type="entry name" value="Fibrinogen_C-term_domain"/>
</dbReference>
<dbReference type="InterPro" id="IPR036056">
    <property type="entry name" value="Fibrinogen-like_C"/>
</dbReference>
<dbReference type="SMART" id="SM00186">
    <property type="entry name" value="FBG"/>
    <property type="match status" value="2"/>
</dbReference>
<name>A0ABN8PFA3_9CNID</name>
<sequence>MADGVEWRSWNRDHGYSVRRAEMKISCSSKQTKHSKARVLLKSTMVHFTSFVLFVSILLSIISITAQTQNQLGSKGTQQCTINNNFYAGSNKKVETVMFEMKKQLDEIQKELRNLTQKTTKENKTKEIHYHKNCADVYKSGDRISGVYTIDPDGSGAFDVYCDHSAPGGGWTVFQKRLDGSVDFYRGWNDYKLGFGNLNGEFWLGLDKIHRLTKSERCKLRVDLEDTAGKTAYAEYDMFAVTSERTKYQLGIGTYSGTAGDSLTYHRGHPFSTKDQDNDNWSKHCAQNFKGAWWHDSSGDSDSRKKQGLSTKHNKRSRARVVLTSTMIHLISFVFFVSILLSIDSIAAQTQNQLGSKGAQQCTINNNFYAGPNKKVETMMFEMKKQLDEIQKELRNLTQKTKKENKTKVHLKQLKGIQGSKLIRSDKVLFDTKLNSSFSFPSCYCPLAIHYRKNCADVYKSGDRISGVYTIDPDGSGAFDVYCDHSAPGGGWTVFQKRLDGSVDFYRGWNDYKRGFGNLNGEFWLGLDKIYRLTKSERCKLRVDLEDTAGKTAWAEYDMFAVTNERTKYQLGIGTYSGTAGDSLTYHRGWPFSTKDQDNDNWGKHCAQQFKGAWWHESCLYSNLKKTARTIMEKSQAKLHT</sequence>
<proteinExistence type="predicted"/>
<keyword evidence="3" id="KW-0812">Transmembrane</keyword>
<gene>
    <name evidence="5" type="ORF">PLOB_00042181</name>
</gene>
<feature type="coiled-coil region" evidence="1">
    <location>
        <begin position="373"/>
        <end position="407"/>
    </location>
</feature>
<dbReference type="Proteomes" id="UP001159405">
    <property type="component" value="Unassembled WGS sequence"/>
</dbReference>
<dbReference type="InterPro" id="IPR002181">
    <property type="entry name" value="Fibrinogen_a/b/g_C_dom"/>
</dbReference>
<evidence type="ECO:0000256" key="1">
    <source>
        <dbReference type="SAM" id="Coils"/>
    </source>
</evidence>
<dbReference type="SUPFAM" id="SSF56496">
    <property type="entry name" value="Fibrinogen C-terminal domain-like"/>
    <property type="match status" value="2"/>
</dbReference>
<organism evidence="5 6">
    <name type="scientific">Porites lobata</name>
    <dbReference type="NCBI Taxonomy" id="104759"/>
    <lineage>
        <taxon>Eukaryota</taxon>
        <taxon>Metazoa</taxon>
        <taxon>Cnidaria</taxon>
        <taxon>Anthozoa</taxon>
        <taxon>Hexacorallia</taxon>
        <taxon>Scleractinia</taxon>
        <taxon>Fungiina</taxon>
        <taxon>Poritidae</taxon>
        <taxon>Porites</taxon>
    </lineage>
</organism>
<keyword evidence="6" id="KW-1185">Reference proteome</keyword>
<feature type="transmembrane region" description="Helical" evidence="3">
    <location>
        <begin position="45"/>
        <end position="66"/>
    </location>
</feature>
<feature type="region of interest" description="Disordered" evidence="2">
    <location>
        <begin position="296"/>
        <end position="316"/>
    </location>
</feature>
<dbReference type="CDD" id="cd00087">
    <property type="entry name" value="FReD"/>
    <property type="match status" value="2"/>
</dbReference>
<dbReference type="Gene3D" id="3.90.215.10">
    <property type="entry name" value="Gamma Fibrinogen, chain A, domain 1"/>
    <property type="match status" value="2"/>
</dbReference>
<feature type="coiled-coil region" evidence="1">
    <location>
        <begin position="91"/>
        <end position="125"/>
    </location>
</feature>
<protein>
    <recommendedName>
        <fullName evidence="4">Fibrinogen C-terminal domain-containing protein</fullName>
    </recommendedName>
</protein>
<evidence type="ECO:0000313" key="6">
    <source>
        <dbReference type="Proteomes" id="UP001159405"/>
    </source>
</evidence>